<accession>A0A498IHH3</accession>
<evidence type="ECO:0000313" key="1">
    <source>
        <dbReference type="EMBL" id="RXH83068.1"/>
    </source>
</evidence>
<proteinExistence type="predicted"/>
<organism evidence="1 2">
    <name type="scientific">Malus domestica</name>
    <name type="common">Apple</name>
    <name type="synonym">Pyrus malus</name>
    <dbReference type="NCBI Taxonomy" id="3750"/>
    <lineage>
        <taxon>Eukaryota</taxon>
        <taxon>Viridiplantae</taxon>
        <taxon>Streptophyta</taxon>
        <taxon>Embryophyta</taxon>
        <taxon>Tracheophyta</taxon>
        <taxon>Spermatophyta</taxon>
        <taxon>Magnoliopsida</taxon>
        <taxon>eudicotyledons</taxon>
        <taxon>Gunneridae</taxon>
        <taxon>Pentapetalae</taxon>
        <taxon>rosids</taxon>
        <taxon>fabids</taxon>
        <taxon>Rosales</taxon>
        <taxon>Rosaceae</taxon>
        <taxon>Amygdaloideae</taxon>
        <taxon>Maleae</taxon>
        <taxon>Malus</taxon>
    </lineage>
</organism>
<dbReference type="Proteomes" id="UP000290289">
    <property type="component" value="Chromosome 11"/>
</dbReference>
<sequence>MVQDLKPAGHTLQVDGGLSVKCSGRYEVIGNPHKHTFTFGGTFAFHSLDHSLFTICCVDEEASWVGGWSHPIFLVMPGNLSGGEQILNGMERIEVSSSFENSNGNKSIFHRCVRGLISSFTVLNVHPSGLGEKGQNGIKLRSRVSFPFIIIEIKGRKPSLWLSSQCL</sequence>
<name>A0A498IHH3_MALDO</name>
<comment type="caution">
    <text evidence="1">The sequence shown here is derived from an EMBL/GenBank/DDBJ whole genome shotgun (WGS) entry which is preliminary data.</text>
</comment>
<dbReference type="AlphaFoldDB" id="A0A498IHH3"/>
<gene>
    <name evidence="1" type="ORF">DVH24_003566</name>
</gene>
<dbReference type="EMBL" id="RDQH01000337">
    <property type="protein sequence ID" value="RXH83068.1"/>
    <property type="molecule type" value="Genomic_DNA"/>
</dbReference>
<keyword evidence="2" id="KW-1185">Reference proteome</keyword>
<evidence type="ECO:0000313" key="2">
    <source>
        <dbReference type="Proteomes" id="UP000290289"/>
    </source>
</evidence>
<protein>
    <submittedName>
        <fullName evidence="1">Uncharacterized protein</fullName>
    </submittedName>
</protein>
<reference evidence="1 2" key="1">
    <citation type="submission" date="2018-10" db="EMBL/GenBank/DDBJ databases">
        <title>A high-quality apple genome assembly.</title>
        <authorList>
            <person name="Hu J."/>
        </authorList>
    </citation>
    <scope>NUCLEOTIDE SEQUENCE [LARGE SCALE GENOMIC DNA]</scope>
    <source>
        <strain evidence="2">cv. HFTH1</strain>
        <tissue evidence="1">Young leaf</tissue>
    </source>
</reference>